<dbReference type="PROSITE" id="PS00615">
    <property type="entry name" value="C_TYPE_LECTIN_1"/>
    <property type="match status" value="1"/>
</dbReference>
<dbReference type="eggNOG" id="KOG4297">
    <property type="taxonomic scope" value="Eukaryota"/>
</dbReference>
<feature type="region of interest" description="Disordered" evidence="2">
    <location>
        <begin position="104"/>
        <end position="125"/>
    </location>
</feature>
<dbReference type="Pfam" id="PF00059">
    <property type="entry name" value="Lectin_C"/>
    <property type="match status" value="1"/>
</dbReference>
<dbReference type="InterPro" id="IPR001304">
    <property type="entry name" value="C-type_lectin-like"/>
</dbReference>
<evidence type="ECO:0000313" key="4">
    <source>
        <dbReference type="EMBL" id="EEN57464.1"/>
    </source>
</evidence>
<protein>
    <recommendedName>
        <fullName evidence="3">C-type lectin domain-containing protein</fullName>
    </recommendedName>
</protein>
<dbReference type="SUPFAM" id="SSF56436">
    <property type="entry name" value="C-type lectin-like"/>
    <property type="match status" value="1"/>
</dbReference>
<feature type="non-terminal residue" evidence="4">
    <location>
        <position position="1"/>
    </location>
</feature>
<dbReference type="InterPro" id="IPR050801">
    <property type="entry name" value="Ca-Dep_Lectins_ImmuneDev"/>
</dbReference>
<name>C3YQD4_BRAFL</name>
<dbReference type="InterPro" id="IPR016186">
    <property type="entry name" value="C-type_lectin-like/link_sf"/>
</dbReference>
<evidence type="ECO:0000259" key="3">
    <source>
        <dbReference type="PROSITE" id="PS50041"/>
    </source>
</evidence>
<dbReference type="Gene3D" id="3.10.100.10">
    <property type="entry name" value="Mannose-Binding Protein A, subunit A"/>
    <property type="match status" value="1"/>
</dbReference>
<reference evidence="4" key="1">
    <citation type="journal article" date="2008" name="Nature">
        <title>The amphioxus genome and the evolution of the chordate karyotype.</title>
        <authorList>
            <consortium name="US DOE Joint Genome Institute (JGI-PGF)"/>
            <person name="Putnam N.H."/>
            <person name="Butts T."/>
            <person name="Ferrier D.E.K."/>
            <person name="Furlong R.F."/>
            <person name="Hellsten U."/>
            <person name="Kawashima T."/>
            <person name="Robinson-Rechavi M."/>
            <person name="Shoguchi E."/>
            <person name="Terry A."/>
            <person name="Yu J.-K."/>
            <person name="Benito-Gutierrez E.L."/>
            <person name="Dubchak I."/>
            <person name="Garcia-Fernandez J."/>
            <person name="Gibson-Brown J.J."/>
            <person name="Grigoriev I.V."/>
            <person name="Horton A.C."/>
            <person name="de Jong P.J."/>
            <person name="Jurka J."/>
            <person name="Kapitonov V.V."/>
            <person name="Kohara Y."/>
            <person name="Kuroki Y."/>
            <person name="Lindquist E."/>
            <person name="Lucas S."/>
            <person name="Osoegawa K."/>
            <person name="Pennacchio L.A."/>
            <person name="Salamov A.A."/>
            <person name="Satou Y."/>
            <person name="Sauka-Spengler T."/>
            <person name="Schmutz J."/>
            <person name="Shin-I T."/>
            <person name="Toyoda A."/>
            <person name="Bronner-Fraser M."/>
            <person name="Fujiyama A."/>
            <person name="Holland L.Z."/>
            <person name="Holland P.W.H."/>
            <person name="Satoh N."/>
            <person name="Rokhsar D.S."/>
        </authorList>
    </citation>
    <scope>NUCLEOTIDE SEQUENCE [LARGE SCALE GENOMIC DNA]</scope>
    <source>
        <strain evidence="4">S238N-H82</strain>
        <tissue evidence="4">Testes</tissue>
    </source>
</reference>
<dbReference type="CDD" id="cd00037">
    <property type="entry name" value="CLECT"/>
    <property type="match status" value="1"/>
</dbReference>
<dbReference type="InterPro" id="IPR016187">
    <property type="entry name" value="CTDL_fold"/>
</dbReference>
<sequence length="160" mass="18195">AGSCPSGYKRNRRMCYKVFNTLKTFIESVTTCCAEGGTLAMPRDADINAFLASLYVAEKRTLDTSRRSYHDGLFWIGLQDQENEGTFKWIDGSALGRYTLWNRNRTAEPQPEPEPQPDSGRGDEDCVVSGNVWNRGHKWYDAPCDYLFRFVCQVIPGTYT</sequence>
<dbReference type="AlphaFoldDB" id="C3YQD4"/>
<evidence type="ECO:0000256" key="1">
    <source>
        <dbReference type="ARBA" id="ARBA00023157"/>
    </source>
</evidence>
<feature type="domain" description="C-type lectin" evidence="3">
    <location>
        <begin position="11"/>
        <end position="153"/>
    </location>
</feature>
<dbReference type="InterPro" id="IPR018378">
    <property type="entry name" value="C-type_lectin_CS"/>
</dbReference>
<dbReference type="EMBL" id="GG666542">
    <property type="protein sequence ID" value="EEN57464.1"/>
    <property type="molecule type" value="Genomic_DNA"/>
</dbReference>
<dbReference type="PROSITE" id="PS50041">
    <property type="entry name" value="C_TYPE_LECTIN_2"/>
    <property type="match status" value="1"/>
</dbReference>
<proteinExistence type="predicted"/>
<organism>
    <name type="scientific">Branchiostoma floridae</name>
    <name type="common">Florida lancelet</name>
    <name type="synonym">Amphioxus</name>
    <dbReference type="NCBI Taxonomy" id="7739"/>
    <lineage>
        <taxon>Eukaryota</taxon>
        <taxon>Metazoa</taxon>
        <taxon>Chordata</taxon>
        <taxon>Cephalochordata</taxon>
        <taxon>Leptocardii</taxon>
        <taxon>Amphioxiformes</taxon>
        <taxon>Branchiostomatidae</taxon>
        <taxon>Branchiostoma</taxon>
    </lineage>
</organism>
<gene>
    <name evidence="4" type="ORF">BRAFLDRAFT_245849</name>
</gene>
<accession>C3YQD4</accession>
<evidence type="ECO:0000256" key="2">
    <source>
        <dbReference type="SAM" id="MobiDB-lite"/>
    </source>
</evidence>
<dbReference type="SMART" id="SM00034">
    <property type="entry name" value="CLECT"/>
    <property type="match status" value="1"/>
</dbReference>
<keyword evidence="1" id="KW-1015">Disulfide bond</keyword>
<dbReference type="PANTHER" id="PTHR22801:SF63">
    <property type="entry name" value="C-TYPE LECTIN DOMAIN-CONTAINING PROTEIN"/>
    <property type="match status" value="1"/>
</dbReference>
<dbReference type="InParanoid" id="C3YQD4"/>
<dbReference type="PANTHER" id="PTHR22801">
    <property type="entry name" value="LITHOSTATHINE"/>
    <property type="match status" value="1"/>
</dbReference>